<dbReference type="PANTHER" id="PTHR34220">
    <property type="entry name" value="SENSOR HISTIDINE KINASE YPDA"/>
    <property type="match status" value="1"/>
</dbReference>
<dbReference type="EC" id="6.5.1.1" evidence="1"/>
<dbReference type="RefSeq" id="WP_340290925.1">
    <property type="nucleotide sequence ID" value="NZ_JBBJUP010000010.1"/>
</dbReference>
<evidence type="ECO:0000256" key="4">
    <source>
        <dbReference type="SAM" id="MobiDB-lite"/>
    </source>
</evidence>
<dbReference type="Pfam" id="PF01068">
    <property type="entry name" value="DNA_ligase_A_M"/>
    <property type="match status" value="1"/>
</dbReference>
<dbReference type="PROSITE" id="PS50160">
    <property type="entry name" value="DNA_LIGASE_A3"/>
    <property type="match status" value="1"/>
</dbReference>
<dbReference type="Gene3D" id="3.30.1490.70">
    <property type="match status" value="1"/>
</dbReference>
<dbReference type="InterPro" id="IPR012309">
    <property type="entry name" value="DNA_ligase_ATP-dep_C"/>
</dbReference>
<evidence type="ECO:0000256" key="2">
    <source>
        <dbReference type="ARBA" id="ARBA00022598"/>
    </source>
</evidence>
<dbReference type="PANTHER" id="PTHR34220:SF7">
    <property type="entry name" value="SENSOR HISTIDINE KINASE YPDA"/>
    <property type="match status" value="1"/>
</dbReference>
<dbReference type="Pfam" id="PF04679">
    <property type="entry name" value="DNA_ligase_A_C"/>
    <property type="match status" value="1"/>
</dbReference>
<comment type="catalytic activity">
    <reaction evidence="3">
        <text>ATP + (deoxyribonucleotide)n-3'-hydroxyl + 5'-phospho-(deoxyribonucleotide)m = (deoxyribonucleotide)n+m + AMP + diphosphate.</text>
        <dbReference type="EC" id="6.5.1.1"/>
    </reaction>
</comment>
<name>A0ABU8T9A9_9PSEU</name>
<feature type="region of interest" description="Disordered" evidence="4">
    <location>
        <begin position="347"/>
        <end position="505"/>
    </location>
</feature>
<evidence type="ECO:0000256" key="1">
    <source>
        <dbReference type="ARBA" id="ARBA00012727"/>
    </source>
</evidence>
<dbReference type="Proteomes" id="UP001364211">
    <property type="component" value="Unassembled WGS sequence"/>
</dbReference>
<dbReference type="Gene3D" id="3.30.470.30">
    <property type="entry name" value="DNA ligase/mRNA capping enzyme"/>
    <property type="match status" value="1"/>
</dbReference>
<protein>
    <recommendedName>
        <fullName evidence="1">DNA ligase (ATP)</fullName>
        <ecNumber evidence="1">6.5.1.1</ecNumber>
    </recommendedName>
</protein>
<evidence type="ECO:0000313" key="7">
    <source>
        <dbReference type="Proteomes" id="UP001364211"/>
    </source>
</evidence>
<feature type="compositionally biased region" description="Gly residues" evidence="4">
    <location>
        <begin position="1"/>
        <end position="19"/>
    </location>
</feature>
<dbReference type="InterPro" id="IPR012340">
    <property type="entry name" value="NA-bd_OB-fold"/>
</dbReference>
<dbReference type="EMBL" id="JBBJUP010000010">
    <property type="protein sequence ID" value="MEJ8280131.1"/>
    <property type="molecule type" value="Genomic_DNA"/>
</dbReference>
<keyword evidence="6" id="KW-0808">Transferase</keyword>
<evidence type="ECO:0000256" key="3">
    <source>
        <dbReference type="ARBA" id="ARBA00034003"/>
    </source>
</evidence>
<dbReference type="InterPro" id="IPR050640">
    <property type="entry name" value="Bact_2-comp_sensor_kinase"/>
</dbReference>
<accession>A0ABU8T9A9</accession>
<dbReference type="Pfam" id="PF06580">
    <property type="entry name" value="His_kinase"/>
    <property type="match status" value="1"/>
</dbReference>
<reference evidence="6 7" key="1">
    <citation type="submission" date="2024-03" db="EMBL/GenBank/DDBJ databases">
        <title>Draft genome sequence of Pseudonocardia sp. DW16-2.</title>
        <authorList>
            <person name="Duangmal K."/>
        </authorList>
    </citation>
    <scope>NUCLEOTIDE SEQUENCE [LARGE SCALE GENOMIC DNA]</scope>
    <source>
        <strain evidence="6 7">DW16-2</strain>
    </source>
</reference>
<feature type="compositionally biased region" description="Pro residues" evidence="4">
    <location>
        <begin position="474"/>
        <end position="498"/>
    </location>
</feature>
<dbReference type="GO" id="GO:0016301">
    <property type="term" value="F:kinase activity"/>
    <property type="evidence" value="ECO:0007669"/>
    <property type="project" value="UniProtKB-KW"/>
</dbReference>
<feature type="compositionally biased region" description="Low complexity" evidence="4">
    <location>
        <begin position="436"/>
        <end position="456"/>
    </location>
</feature>
<evidence type="ECO:0000313" key="6">
    <source>
        <dbReference type="EMBL" id="MEJ8280131.1"/>
    </source>
</evidence>
<evidence type="ECO:0000259" key="5">
    <source>
        <dbReference type="PROSITE" id="PS50160"/>
    </source>
</evidence>
<organism evidence="6 7">
    <name type="scientific">Pseudonocardia spirodelae</name>
    <dbReference type="NCBI Taxonomy" id="3133431"/>
    <lineage>
        <taxon>Bacteria</taxon>
        <taxon>Bacillati</taxon>
        <taxon>Actinomycetota</taxon>
        <taxon>Actinomycetes</taxon>
        <taxon>Pseudonocardiales</taxon>
        <taxon>Pseudonocardiaceae</taxon>
        <taxon>Pseudonocardia</taxon>
    </lineage>
</organism>
<dbReference type="InterPro" id="IPR012310">
    <property type="entry name" value="DNA_ligase_ATP-dep_cent"/>
</dbReference>
<keyword evidence="7" id="KW-1185">Reference proteome</keyword>
<sequence>MVGGGASHGAGRSGAGRAAGPGPRAPMPELVPPMLPAAGELSDAVDPDRWAVEFGWEGHRCVAYARPGRVRLLSSTARSVTGSFPELAVLGEQAPAGGMVLDGTVVALDEAGRPSRGPLLRRTATVAPDAALQTEVPIGYVVTDLLWCDGRRTLELPYRRRRAELEALELAGPRILVPPSFGLDEADLVVRTAERYGLDGLHLKRLDLPYQPGRRTRNWLRVPLRRYRQVLVAGWVPAGGAGRERIAAVLLALPEPDGLRYVGRVGIGSADGDARTVLRAPAGGPAPAGVPEGIAEDARWLRPGLVAAVEHRGRTAAGRLALPSWRGLVAPDEHDDDLVAAASAARAEAASRPTVALRRPGASGPTGDDGPRTVVLPRTGDPAAPGAARPPDPSRAPGADTGAGTAVDTGDGSRNDTGDDTGDGSRNDTGTGTGTSGRSPAAPERARGARPGAHRAPVADETVRIRVRDAVPPAAAPSAPPSGRPAVPPAVPQAPAPDGPWHGPLSRRLEQHFVYNTLNTIASLVRTDPPRARELLLGFADLSRAADRADEPAIRLDEELAAVRAYLQIERTRFGARLHTELDDPSAAGVDPAAGVAPLAVLAAVRRGVAEEIEPLTGGGAVHVRLDPAAAEGPVCRVEVRHGAEPGTAAAGAPFVLLVLPLGAPVV</sequence>
<feature type="compositionally biased region" description="Low complexity" evidence="4">
    <location>
        <begin position="395"/>
        <end position="410"/>
    </location>
</feature>
<feature type="region of interest" description="Disordered" evidence="4">
    <location>
        <begin position="1"/>
        <end position="29"/>
    </location>
</feature>
<dbReference type="SUPFAM" id="SSF50249">
    <property type="entry name" value="Nucleic acid-binding proteins"/>
    <property type="match status" value="1"/>
</dbReference>
<dbReference type="SUPFAM" id="SSF56091">
    <property type="entry name" value="DNA ligase/mRNA capping enzyme, catalytic domain"/>
    <property type="match status" value="1"/>
</dbReference>
<gene>
    <name evidence="6" type="ORF">WJX68_14385</name>
</gene>
<feature type="compositionally biased region" description="Basic and acidic residues" evidence="4">
    <location>
        <begin position="457"/>
        <end position="469"/>
    </location>
</feature>
<comment type="caution">
    <text evidence="6">The sequence shown here is derived from an EMBL/GenBank/DDBJ whole genome shotgun (WGS) entry which is preliminary data.</text>
</comment>
<dbReference type="InterPro" id="IPR010559">
    <property type="entry name" value="Sig_transdc_His_kin_internal"/>
</dbReference>
<feature type="compositionally biased region" description="Low complexity" evidence="4">
    <location>
        <begin position="377"/>
        <end position="387"/>
    </location>
</feature>
<dbReference type="Gene3D" id="2.40.50.140">
    <property type="entry name" value="Nucleic acid-binding proteins"/>
    <property type="match status" value="1"/>
</dbReference>
<feature type="domain" description="ATP-dependent DNA ligase family profile" evidence="5">
    <location>
        <begin position="131"/>
        <end position="222"/>
    </location>
</feature>
<keyword evidence="2" id="KW-0436">Ligase</keyword>
<keyword evidence="6" id="KW-0418">Kinase</keyword>
<proteinExistence type="predicted"/>